<comment type="caution">
    <text evidence="2">The sequence shown here is derived from an EMBL/GenBank/DDBJ whole genome shotgun (WGS) entry which is preliminary data.</text>
</comment>
<evidence type="ECO:0000313" key="3">
    <source>
        <dbReference type="Proteomes" id="UP000540989"/>
    </source>
</evidence>
<feature type="transmembrane region" description="Helical" evidence="1">
    <location>
        <begin position="92"/>
        <end position="111"/>
    </location>
</feature>
<name>A0A7W8E6C5_9BACT</name>
<keyword evidence="1" id="KW-1133">Transmembrane helix</keyword>
<proteinExistence type="predicted"/>
<keyword evidence="1" id="KW-0812">Transmembrane</keyword>
<gene>
    <name evidence="2" type="ORF">HDF16_005278</name>
</gene>
<dbReference type="Proteomes" id="UP000540989">
    <property type="component" value="Unassembled WGS sequence"/>
</dbReference>
<reference evidence="2 3" key="1">
    <citation type="submission" date="2020-08" db="EMBL/GenBank/DDBJ databases">
        <title>Genomic Encyclopedia of Type Strains, Phase IV (KMG-V): Genome sequencing to study the core and pangenomes of soil and plant-associated prokaryotes.</title>
        <authorList>
            <person name="Whitman W."/>
        </authorList>
    </citation>
    <scope>NUCLEOTIDE SEQUENCE [LARGE SCALE GENOMIC DNA]</scope>
    <source>
        <strain evidence="2 3">M8UP14</strain>
    </source>
</reference>
<feature type="transmembrane region" description="Helical" evidence="1">
    <location>
        <begin position="123"/>
        <end position="142"/>
    </location>
</feature>
<dbReference type="AlphaFoldDB" id="A0A7W8E6C5"/>
<accession>A0A7W8E6C5</accession>
<sequence length="188" mass="19992">MDPTSDTPIRLRQALRKIVSEPIRTLVPPWSWKAAAFAAAVRGTAFFATNLQAGRGEATKALVVEAIFAFVTGGLIGAISQQLRNAEPVWETAAVVWIGLPGVMLLAQSGVDRLAHTPHLSGGLVLSFCLSALSAAFSWYAMRHGAMLGGSDETTILHDIEVLPKIFLSFLLAAPRVIGSSFNPKRGG</sequence>
<keyword evidence="3" id="KW-1185">Reference proteome</keyword>
<keyword evidence="1" id="KW-0472">Membrane</keyword>
<organism evidence="2 3">
    <name type="scientific">Granulicella aggregans</name>
    <dbReference type="NCBI Taxonomy" id="474949"/>
    <lineage>
        <taxon>Bacteria</taxon>
        <taxon>Pseudomonadati</taxon>
        <taxon>Acidobacteriota</taxon>
        <taxon>Terriglobia</taxon>
        <taxon>Terriglobales</taxon>
        <taxon>Acidobacteriaceae</taxon>
        <taxon>Granulicella</taxon>
    </lineage>
</organism>
<evidence type="ECO:0000313" key="2">
    <source>
        <dbReference type="EMBL" id="MBB5060542.1"/>
    </source>
</evidence>
<dbReference type="EMBL" id="JACHIP010000015">
    <property type="protein sequence ID" value="MBB5060542.1"/>
    <property type="molecule type" value="Genomic_DNA"/>
</dbReference>
<evidence type="ECO:0000256" key="1">
    <source>
        <dbReference type="SAM" id="Phobius"/>
    </source>
</evidence>
<feature type="transmembrane region" description="Helical" evidence="1">
    <location>
        <begin position="61"/>
        <end position="80"/>
    </location>
</feature>
<protein>
    <submittedName>
        <fullName evidence="2">Uncharacterized protein</fullName>
    </submittedName>
</protein>